<dbReference type="GO" id="GO:0006457">
    <property type="term" value="P:protein folding"/>
    <property type="evidence" value="ECO:0007669"/>
    <property type="project" value="InterPro"/>
</dbReference>
<evidence type="ECO:0000256" key="2">
    <source>
        <dbReference type="ARBA" id="ARBA00022737"/>
    </source>
</evidence>
<evidence type="ECO:0000256" key="4">
    <source>
        <dbReference type="ARBA" id="ARBA00022833"/>
    </source>
</evidence>
<keyword evidence="2" id="KW-0677">Repeat</keyword>
<dbReference type="AlphaFoldDB" id="A0A3L6G775"/>
<evidence type="ECO:0000313" key="8">
    <source>
        <dbReference type="Proteomes" id="UP000251960"/>
    </source>
</evidence>
<dbReference type="InterPro" id="IPR008971">
    <property type="entry name" value="HSP40/DnaJ_pept-bd"/>
</dbReference>
<keyword evidence="4" id="KW-0862">Zinc</keyword>
<dbReference type="ExpressionAtlas" id="A0A3L6G775">
    <property type="expression patterns" value="baseline and differential"/>
</dbReference>
<dbReference type="InterPro" id="IPR002939">
    <property type="entry name" value="DnaJ_C"/>
</dbReference>
<evidence type="ECO:0000259" key="6">
    <source>
        <dbReference type="Pfam" id="PF01556"/>
    </source>
</evidence>
<dbReference type="GO" id="GO:0008270">
    <property type="term" value="F:zinc ion binding"/>
    <property type="evidence" value="ECO:0007669"/>
    <property type="project" value="UniProtKB-KW"/>
</dbReference>
<dbReference type="EMBL" id="NCVQ01000002">
    <property type="protein sequence ID" value="PWZ44422.1"/>
    <property type="molecule type" value="Genomic_DNA"/>
</dbReference>
<dbReference type="SUPFAM" id="SSF49493">
    <property type="entry name" value="HSP40/DnaJ peptide-binding domain"/>
    <property type="match status" value="1"/>
</dbReference>
<reference evidence="7 8" key="1">
    <citation type="journal article" date="2018" name="Nat. Genet.">
        <title>Extensive intraspecific gene order and gene structural variations between Mo17 and other maize genomes.</title>
        <authorList>
            <person name="Sun S."/>
            <person name="Zhou Y."/>
            <person name="Chen J."/>
            <person name="Shi J."/>
            <person name="Zhao H."/>
            <person name="Zhao H."/>
            <person name="Song W."/>
            <person name="Zhang M."/>
            <person name="Cui Y."/>
            <person name="Dong X."/>
            <person name="Liu H."/>
            <person name="Ma X."/>
            <person name="Jiao Y."/>
            <person name="Wang B."/>
            <person name="Wei X."/>
            <person name="Stein J.C."/>
            <person name="Glaubitz J.C."/>
            <person name="Lu F."/>
            <person name="Yu G."/>
            <person name="Liang C."/>
            <person name="Fengler K."/>
            <person name="Li B."/>
            <person name="Rafalski A."/>
            <person name="Schnable P.S."/>
            <person name="Ware D.H."/>
            <person name="Buckler E.S."/>
            <person name="Lai J."/>
        </authorList>
    </citation>
    <scope>NUCLEOTIDE SEQUENCE [LARGE SCALE GENOMIC DNA]</scope>
    <source>
        <strain evidence="8">cv. Missouri 17</strain>
        <tissue evidence="7">Seedling</tissue>
    </source>
</reference>
<feature type="region of interest" description="Disordered" evidence="5">
    <location>
        <begin position="1"/>
        <end position="42"/>
    </location>
</feature>
<proteinExistence type="predicted"/>
<evidence type="ECO:0000256" key="1">
    <source>
        <dbReference type="ARBA" id="ARBA00022723"/>
    </source>
</evidence>
<protein>
    <submittedName>
        <fullName evidence="7">Chaperone protein dnaJ GFA2, mitochondrial</fullName>
    </submittedName>
</protein>
<dbReference type="GO" id="GO:0051082">
    <property type="term" value="F:unfolded protein binding"/>
    <property type="evidence" value="ECO:0007669"/>
    <property type="project" value="InterPro"/>
</dbReference>
<comment type="caution">
    <text evidence="7">The sequence shown here is derived from an EMBL/GenBank/DDBJ whole genome shotgun (WGS) entry which is preliminary data.</text>
</comment>
<dbReference type="Pfam" id="PF01556">
    <property type="entry name" value="DnaJ_C"/>
    <property type="match status" value="1"/>
</dbReference>
<dbReference type="FunFam" id="2.60.260.20:FF:000005">
    <property type="entry name" value="Chaperone protein dnaJ 1, mitochondrial"/>
    <property type="match status" value="1"/>
</dbReference>
<dbReference type="PANTHER" id="PTHR43096:SF45">
    <property type="entry name" value="DNAJ C TERMINAL REGION FAMILY PROTEIN, EXPRESSED"/>
    <property type="match status" value="1"/>
</dbReference>
<evidence type="ECO:0000256" key="3">
    <source>
        <dbReference type="ARBA" id="ARBA00022771"/>
    </source>
</evidence>
<dbReference type="Proteomes" id="UP000251960">
    <property type="component" value="Chromosome 10"/>
</dbReference>
<keyword evidence="3" id="KW-0863">Zinc-finger</keyword>
<dbReference type="PANTHER" id="PTHR43096">
    <property type="entry name" value="DNAJ HOMOLOG 1, MITOCHONDRIAL-RELATED"/>
    <property type="match status" value="1"/>
</dbReference>
<accession>A0A3L6G775</accession>
<dbReference type="Gene3D" id="2.60.260.20">
    <property type="entry name" value="Urease metallochaperone UreE, N-terminal domain"/>
    <property type="match status" value="1"/>
</dbReference>
<gene>
    <name evidence="7" type="primary">GFA2_2</name>
    <name evidence="7" type="ORF">Zm00014a_002792</name>
</gene>
<evidence type="ECO:0000256" key="5">
    <source>
        <dbReference type="SAM" id="MobiDB-lite"/>
    </source>
</evidence>
<keyword evidence="1" id="KW-0479">Metal-binding</keyword>
<organism evidence="7 8">
    <name type="scientific">Zea mays</name>
    <name type="common">Maize</name>
    <dbReference type="NCBI Taxonomy" id="4577"/>
    <lineage>
        <taxon>Eukaryota</taxon>
        <taxon>Viridiplantae</taxon>
        <taxon>Streptophyta</taxon>
        <taxon>Embryophyta</taxon>
        <taxon>Tracheophyta</taxon>
        <taxon>Spermatophyta</taxon>
        <taxon>Magnoliopsida</taxon>
        <taxon>Liliopsida</taxon>
        <taxon>Poales</taxon>
        <taxon>Poaceae</taxon>
        <taxon>PACMAD clade</taxon>
        <taxon>Panicoideae</taxon>
        <taxon>Andropogonodae</taxon>
        <taxon>Andropogoneae</taxon>
        <taxon>Tripsacinae</taxon>
        <taxon>Zea</taxon>
    </lineage>
</organism>
<evidence type="ECO:0000313" key="7">
    <source>
        <dbReference type="EMBL" id="PWZ44422.1"/>
    </source>
</evidence>
<sequence>MASGLSTLRRPRDKKPLTENGNMGPRVDEWEAEAPPNEETAPKAVLGGTVTVPTLTGNVTVKVRQGTQPGEKVVLRGKGIKARNSPVFGNQYVHFNIRVPTEVTQRQRELIDEFDKEECADRERPAVASG</sequence>
<name>A0A3L6G775_MAIZE</name>
<feature type="domain" description="Chaperone DnaJ C-terminal" evidence="6">
    <location>
        <begin position="42"/>
        <end position="100"/>
    </location>
</feature>